<sequence length="350" mass="38114">MSPVTRRQSMRLAEQADKEAEPEAPPAKQTQQQPPSKRDSIAGSVRGGRVTKPEPKGRVVASRYMSAANPRKPEPASARARAGSVVSAAGMGAAAVDRNKAKAASSTPRPQASSRPVAAAVVPSNLVDRRASRRDTRRGTAAIAQSGAPLDSRVLDDASSGSSATYLQWQLIEARSRIEFEENKAAVTEELSRLAREAEKAKRALLDEQRKLKLMREYSALTTWLAANKETLTDMGAQISRVSEPYLKFSEQLAQTTQAMPISGVYFRDAESLVSDMQGFVDAVEKNFSKDAPEVQDMFKMTSRLNQYYKGLAQEQDLISECDRLKQSLEHTVVLAISSRLGSDGDAAEV</sequence>
<reference evidence="1" key="1">
    <citation type="submission" date="2022-07" db="EMBL/GenBank/DDBJ databases">
        <title>Phylogenomic reconstructions and comparative analyses of Kickxellomycotina fungi.</title>
        <authorList>
            <person name="Reynolds N.K."/>
            <person name="Stajich J.E."/>
            <person name="Barry K."/>
            <person name="Grigoriev I.V."/>
            <person name="Crous P."/>
            <person name="Smith M.E."/>
        </authorList>
    </citation>
    <scope>NUCLEOTIDE SEQUENCE</scope>
    <source>
        <strain evidence="1">CBS 190363</strain>
    </source>
</reference>
<dbReference type="EMBL" id="JANBVB010001951">
    <property type="protein sequence ID" value="KAJ2889008.1"/>
    <property type="molecule type" value="Genomic_DNA"/>
</dbReference>
<name>A0ACC1LXH3_9FUNG</name>
<gene>
    <name evidence="1" type="ORF">IWW38_004846</name>
</gene>
<dbReference type="Proteomes" id="UP001139981">
    <property type="component" value="Unassembled WGS sequence"/>
</dbReference>
<evidence type="ECO:0000313" key="1">
    <source>
        <dbReference type="EMBL" id="KAJ2889008.1"/>
    </source>
</evidence>
<evidence type="ECO:0000313" key="2">
    <source>
        <dbReference type="Proteomes" id="UP001139981"/>
    </source>
</evidence>
<protein>
    <submittedName>
        <fullName evidence="1">Uncharacterized protein</fullName>
    </submittedName>
</protein>
<keyword evidence="2" id="KW-1185">Reference proteome</keyword>
<proteinExistence type="predicted"/>
<accession>A0ACC1LXH3</accession>
<comment type="caution">
    <text evidence="1">The sequence shown here is derived from an EMBL/GenBank/DDBJ whole genome shotgun (WGS) entry which is preliminary data.</text>
</comment>
<organism evidence="1 2">
    <name type="scientific">Coemansia aciculifera</name>
    <dbReference type="NCBI Taxonomy" id="417176"/>
    <lineage>
        <taxon>Eukaryota</taxon>
        <taxon>Fungi</taxon>
        <taxon>Fungi incertae sedis</taxon>
        <taxon>Zoopagomycota</taxon>
        <taxon>Kickxellomycotina</taxon>
        <taxon>Kickxellomycetes</taxon>
        <taxon>Kickxellales</taxon>
        <taxon>Kickxellaceae</taxon>
        <taxon>Coemansia</taxon>
    </lineage>
</organism>